<dbReference type="SUPFAM" id="SSF53323">
    <property type="entry name" value="Pyruvate-ferredoxin oxidoreductase, PFOR, domain III"/>
    <property type="match status" value="1"/>
</dbReference>
<dbReference type="PANTHER" id="PTHR42730:SF1">
    <property type="entry name" value="2-OXOGLUTARATE SYNTHASE SUBUNIT KORC"/>
    <property type="match status" value="1"/>
</dbReference>
<comment type="caution">
    <text evidence="3">The sequence shown here is derived from an EMBL/GenBank/DDBJ whole genome shotgun (WGS) entry which is preliminary data.</text>
</comment>
<proteinExistence type="predicted"/>
<dbReference type="InterPro" id="IPR002869">
    <property type="entry name" value="Pyrv_flavodox_OxRed_cen"/>
</dbReference>
<dbReference type="PANTHER" id="PTHR42730">
    <property type="entry name" value="2-OXOGLUTARATE SYNTHASE SUBUNIT KORC"/>
    <property type="match status" value="1"/>
</dbReference>
<protein>
    <recommendedName>
        <fullName evidence="2">Pyruvate/ketoisovalerate oxidoreductase catalytic domain-containing protein</fullName>
    </recommendedName>
</protein>
<reference evidence="3" key="1">
    <citation type="submission" date="2019-08" db="EMBL/GenBank/DDBJ databases">
        <authorList>
            <person name="Kucharzyk K."/>
            <person name="Murdoch R.W."/>
            <person name="Higgins S."/>
            <person name="Loffler F."/>
        </authorList>
    </citation>
    <scope>NUCLEOTIDE SEQUENCE</scope>
</reference>
<dbReference type="GO" id="GO:0016903">
    <property type="term" value="F:oxidoreductase activity, acting on the aldehyde or oxo group of donors"/>
    <property type="evidence" value="ECO:0007669"/>
    <property type="project" value="InterPro"/>
</dbReference>
<keyword evidence="1" id="KW-0560">Oxidoreductase</keyword>
<name>A0A644XB18_9ZZZZ</name>
<dbReference type="AlphaFoldDB" id="A0A644XB18"/>
<evidence type="ECO:0000256" key="1">
    <source>
        <dbReference type="ARBA" id="ARBA00023002"/>
    </source>
</evidence>
<feature type="domain" description="Pyruvate/ketoisovalerate oxidoreductase catalytic" evidence="2">
    <location>
        <begin position="13"/>
        <end position="176"/>
    </location>
</feature>
<sequence>MGKQTEIILAGVGGQGMILSGTLLAQAAVLHDHRRATLSSEYGVETRGTFAKSDVIISDGEIYFPDVTEPDLIVCLAQVAYEKYSGKCPKEAIIVYNEDEVSPKPENSANERGVALTKLARDLGHPAVANIVTMGIVAGLTKAVTPDGAKEAICSFFGSKGEKAISLNIKAFEAGYGIGQKLR</sequence>
<dbReference type="Pfam" id="PF01558">
    <property type="entry name" value="POR"/>
    <property type="match status" value="1"/>
</dbReference>
<dbReference type="EMBL" id="VSSQ01002044">
    <property type="protein sequence ID" value="MPM12948.1"/>
    <property type="molecule type" value="Genomic_DNA"/>
</dbReference>
<gene>
    <name evidence="3" type="ORF">SDC9_59303</name>
</gene>
<accession>A0A644XB18</accession>
<dbReference type="InterPro" id="IPR052554">
    <property type="entry name" value="2-oxoglutarate_synth_KorC"/>
</dbReference>
<dbReference type="Gene3D" id="3.40.920.10">
    <property type="entry name" value="Pyruvate-ferredoxin oxidoreductase, PFOR, domain III"/>
    <property type="match status" value="1"/>
</dbReference>
<evidence type="ECO:0000313" key="3">
    <source>
        <dbReference type="EMBL" id="MPM12948.1"/>
    </source>
</evidence>
<organism evidence="3">
    <name type="scientific">bioreactor metagenome</name>
    <dbReference type="NCBI Taxonomy" id="1076179"/>
    <lineage>
        <taxon>unclassified sequences</taxon>
        <taxon>metagenomes</taxon>
        <taxon>ecological metagenomes</taxon>
    </lineage>
</organism>
<dbReference type="InterPro" id="IPR019752">
    <property type="entry name" value="Pyrv/ketoisovalerate_OxRed_cat"/>
</dbReference>
<evidence type="ECO:0000259" key="2">
    <source>
        <dbReference type="Pfam" id="PF01558"/>
    </source>
</evidence>